<proteinExistence type="inferred from homology"/>
<dbReference type="Proteomes" id="UP000694701">
    <property type="component" value="Unplaced"/>
</dbReference>
<dbReference type="InterPro" id="IPR003378">
    <property type="entry name" value="Fringe-like_glycosylTrfase"/>
</dbReference>
<reference evidence="13" key="1">
    <citation type="submission" date="2025-08" db="UniProtKB">
        <authorList>
            <consortium name="Ensembl"/>
        </authorList>
    </citation>
    <scope>IDENTIFICATION</scope>
</reference>
<feature type="region of interest" description="Disordered" evidence="10">
    <location>
        <begin position="54"/>
        <end position="73"/>
    </location>
</feature>
<evidence type="ECO:0000256" key="9">
    <source>
        <dbReference type="ARBA" id="ARBA00037847"/>
    </source>
</evidence>
<dbReference type="PANTHER" id="PTHR10811">
    <property type="entry name" value="FRINGE-RELATED"/>
    <property type="match status" value="1"/>
</dbReference>
<evidence type="ECO:0000256" key="7">
    <source>
        <dbReference type="ARBA" id="ARBA00022989"/>
    </source>
</evidence>
<keyword evidence="4" id="KW-0808">Transferase</keyword>
<accession>A0A8C2CZS8</accession>
<evidence type="ECO:0000256" key="2">
    <source>
        <dbReference type="ARBA" id="ARBA00008661"/>
    </source>
</evidence>
<dbReference type="Pfam" id="PF02434">
    <property type="entry name" value="Fringe"/>
    <property type="match status" value="2"/>
</dbReference>
<feature type="domain" description="Fringe-like glycosyltransferase" evidence="12">
    <location>
        <begin position="79"/>
        <end position="116"/>
    </location>
</feature>
<feature type="compositionally biased region" description="Basic and acidic residues" evidence="10">
    <location>
        <begin position="55"/>
        <end position="64"/>
    </location>
</feature>
<dbReference type="AlphaFoldDB" id="A0A8C2CZS8"/>
<keyword evidence="8 11" id="KW-0472">Membrane</keyword>
<evidence type="ECO:0000256" key="10">
    <source>
        <dbReference type="SAM" id="MobiDB-lite"/>
    </source>
</evidence>
<sequence length="294" mass="33701">MIVRKLFHALPVFALTLFILVLLDLQLRTRSDQKPTAPFAHEKTPSISRTTAVTQHRDVVNDKQRPKRQKWREMKPRPPLELTDIFIAVKSTGRFHKTRLALLLETWISKTKDHVIVVFLYVDPFCLLPLLCFSADVEADWVTFSSVLFQRDVHFWFATGGAGFCLSRKLAEKMAPWASGPRFEQTSAVIMLPDDCTVGFIVERRLGISMVHSNMFHSHLENLLLLVPSDIPKQVTLSYGWFENKMNSVELKGVFTIDEDPSRFRTVHCLLYPTTSWCPVALKGALSWNQHVLP</sequence>
<comment type="subcellular location">
    <subcellularLocation>
        <location evidence="9">Endomembrane system</location>
        <topology evidence="9">Single-pass membrane protein</topology>
    </subcellularLocation>
    <subcellularLocation>
        <location evidence="1">Membrane</location>
        <topology evidence="1">Single-pass type II membrane protein</topology>
    </subcellularLocation>
</comment>
<evidence type="ECO:0000256" key="8">
    <source>
        <dbReference type="ARBA" id="ARBA00023136"/>
    </source>
</evidence>
<feature type="domain" description="Fringe-like glycosyltransferase" evidence="12">
    <location>
        <begin position="150"/>
        <end position="263"/>
    </location>
</feature>
<dbReference type="GO" id="GO:0016757">
    <property type="term" value="F:glycosyltransferase activity"/>
    <property type="evidence" value="ECO:0007669"/>
    <property type="project" value="UniProtKB-KW"/>
</dbReference>
<keyword evidence="5 11" id="KW-0812">Transmembrane</keyword>
<evidence type="ECO:0000256" key="1">
    <source>
        <dbReference type="ARBA" id="ARBA00004606"/>
    </source>
</evidence>
<keyword evidence="6" id="KW-0735">Signal-anchor</keyword>
<organism evidence="13 14">
    <name type="scientific">Cyprinus carpio</name>
    <name type="common">Common carp</name>
    <dbReference type="NCBI Taxonomy" id="7962"/>
    <lineage>
        <taxon>Eukaryota</taxon>
        <taxon>Metazoa</taxon>
        <taxon>Chordata</taxon>
        <taxon>Craniata</taxon>
        <taxon>Vertebrata</taxon>
        <taxon>Euteleostomi</taxon>
        <taxon>Actinopterygii</taxon>
        <taxon>Neopterygii</taxon>
        <taxon>Teleostei</taxon>
        <taxon>Ostariophysi</taxon>
        <taxon>Cypriniformes</taxon>
        <taxon>Cyprinidae</taxon>
        <taxon>Cyprininae</taxon>
        <taxon>Cyprinus</taxon>
    </lineage>
</organism>
<evidence type="ECO:0000256" key="5">
    <source>
        <dbReference type="ARBA" id="ARBA00022692"/>
    </source>
</evidence>
<dbReference type="GO" id="GO:0016020">
    <property type="term" value="C:membrane"/>
    <property type="evidence" value="ECO:0007669"/>
    <property type="project" value="UniProtKB-SubCell"/>
</dbReference>
<name>A0A8C2CZS8_CYPCA</name>
<evidence type="ECO:0000313" key="13">
    <source>
        <dbReference type="Ensembl" id="ENSCCRP00020019514.1"/>
    </source>
</evidence>
<dbReference type="Gene3D" id="3.90.550.50">
    <property type="match status" value="2"/>
</dbReference>
<evidence type="ECO:0000256" key="11">
    <source>
        <dbReference type="SAM" id="Phobius"/>
    </source>
</evidence>
<keyword evidence="3" id="KW-0328">Glycosyltransferase</keyword>
<protein>
    <submittedName>
        <fullName evidence="13">MFNG O-fucosylpeptide 3-beta-N-acetylglucosaminyltransferase</fullName>
    </submittedName>
</protein>
<evidence type="ECO:0000259" key="12">
    <source>
        <dbReference type="Pfam" id="PF02434"/>
    </source>
</evidence>
<dbReference type="GO" id="GO:0012505">
    <property type="term" value="C:endomembrane system"/>
    <property type="evidence" value="ECO:0007669"/>
    <property type="project" value="UniProtKB-SubCell"/>
</dbReference>
<evidence type="ECO:0000313" key="14">
    <source>
        <dbReference type="Proteomes" id="UP000694701"/>
    </source>
</evidence>
<keyword evidence="7 11" id="KW-1133">Transmembrane helix</keyword>
<evidence type="ECO:0000256" key="3">
    <source>
        <dbReference type="ARBA" id="ARBA00022676"/>
    </source>
</evidence>
<comment type="similarity">
    <text evidence="2">Belongs to the glycosyltransferase 31 family.</text>
</comment>
<feature type="transmembrane region" description="Helical" evidence="11">
    <location>
        <begin position="6"/>
        <end position="25"/>
    </location>
</feature>
<dbReference type="Ensembl" id="ENSCCRT00020021454.1">
    <property type="protein sequence ID" value="ENSCCRP00020019514.1"/>
    <property type="gene ID" value="ENSCCRG00020009226.1"/>
</dbReference>
<evidence type="ECO:0000256" key="6">
    <source>
        <dbReference type="ARBA" id="ARBA00022968"/>
    </source>
</evidence>
<evidence type="ECO:0000256" key="4">
    <source>
        <dbReference type="ARBA" id="ARBA00022679"/>
    </source>
</evidence>